<sequence>MLIAHIPTLPLRYRGKRGSVGLVLEATDGLCQLYALRLQRGGGFANGGG</sequence>
<evidence type="ECO:0000313" key="1">
    <source>
        <dbReference type="EMBL" id="STC85424.1"/>
    </source>
</evidence>
<accession>A0A376D9K7</accession>
<dbReference type="Proteomes" id="UP000255248">
    <property type="component" value="Unassembled WGS sequence"/>
</dbReference>
<reference evidence="1 2" key="1">
    <citation type="submission" date="2018-06" db="EMBL/GenBank/DDBJ databases">
        <authorList>
            <consortium name="Pathogen Informatics"/>
            <person name="Doyle S."/>
        </authorList>
    </citation>
    <scope>NUCLEOTIDE SEQUENCE [LARGE SCALE GENOMIC DNA]</scope>
    <source>
        <strain evidence="1 2">NCTC12121</strain>
    </source>
</reference>
<evidence type="ECO:0000313" key="2">
    <source>
        <dbReference type="Proteomes" id="UP000255248"/>
    </source>
</evidence>
<dbReference type="AlphaFoldDB" id="A0A376D9K7"/>
<protein>
    <submittedName>
        <fullName evidence="1">Uncharacterized protein</fullName>
    </submittedName>
</protein>
<gene>
    <name evidence="1" type="ORF">NCTC12121_00838</name>
</gene>
<organism evidence="1 2">
    <name type="scientific">Edwardsiella hoshinae</name>
    <dbReference type="NCBI Taxonomy" id="93378"/>
    <lineage>
        <taxon>Bacteria</taxon>
        <taxon>Pseudomonadati</taxon>
        <taxon>Pseudomonadota</taxon>
        <taxon>Gammaproteobacteria</taxon>
        <taxon>Enterobacterales</taxon>
        <taxon>Hafniaceae</taxon>
        <taxon>Edwardsiella</taxon>
    </lineage>
</organism>
<proteinExistence type="predicted"/>
<dbReference type="EMBL" id="UFXZ01000001">
    <property type="protein sequence ID" value="STC85424.1"/>
    <property type="molecule type" value="Genomic_DNA"/>
</dbReference>
<name>A0A376D9K7_9GAMM</name>
<dbReference type="RefSeq" id="WP_155964354.1">
    <property type="nucleotide sequence ID" value="NZ_CP065626.1"/>
</dbReference>